<dbReference type="InterPro" id="IPR058789">
    <property type="entry name" value="ApnL_C"/>
</dbReference>
<name>A0A9W9G006_9EURO</name>
<dbReference type="GO" id="GO:0016798">
    <property type="term" value="F:hydrolase activity, acting on glycosyl bonds"/>
    <property type="evidence" value="ECO:0007669"/>
    <property type="project" value="UniProtKB-KW"/>
</dbReference>
<evidence type="ECO:0000259" key="4">
    <source>
        <dbReference type="Pfam" id="PF01229"/>
    </source>
</evidence>
<evidence type="ECO:0000313" key="7">
    <source>
        <dbReference type="Proteomes" id="UP001149165"/>
    </source>
</evidence>
<dbReference type="Pfam" id="PF25839">
    <property type="entry name" value="Apionate_lact_C"/>
    <property type="match status" value="1"/>
</dbReference>
<comment type="caution">
    <text evidence="6">The sequence shown here is derived from an EMBL/GenBank/DDBJ whole genome shotgun (WGS) entry which is preliminary data.</text>
</comment>
<reference evidence="6" key="2">
    <citation type="journal article" date="2023" name="IMA Fungus">
        <title>Comparative genomic study of the Penicillium genus elucidates a diverse pangenome and 15 lateral gene transfer events.</title>
        <authorList>
            <person name="Petersen C."/>
            <person name="Sorensen T."/>
            <person name="Nielsen M.R."/>
            <person name="Sondergaard T.E."/>
            <person name="Sorensen J.L."/>
            <person name="Fitzpatrick D.A."/>
            <person name="Frisvad J.C."/>
            <person name="Nielsen K.L."/>
        </authorList>
    </citation>
    <scope>NUCLEOTIDE SEQUENCE</scope>
    <source>
        <strain evidence="6">IBT 30069</strain>
    </source>
</reference>
<evidence type="ECO:0000256" key="3">
    <source>
        <dbReference type="ARBA" id="ARBA00023295"/>
    </source>
</evidence>
<dbReference type="Proteomes" id="UP001149165">
    <property type="component" value="Unassembled WGS sequence"/>
</dbReference>
<keyword evidence="2" id="KW-0378">Hydrolase</keyword>
<evidence type="ECO:0000256" key="1">
    <source>
        <dbReference type="ARBA" id="ARBA00008875"/>
    </source>
</evidence>
<keyword evidence="7" id="KW-1185">Reference proteome</keyword>
<feature type="domain" description="D-apionate lactonase C-terminal" evidence="5">
    <location>
        <begin position="424"/>
        <end position="493"/>
    </location>
</feature>
<gene>
    <name evidence="6" type="ORF">N7456_006178</name>
</gene>
<organism evidence="6 7">
    <name type="scientific">Penicillium angulare</name>
    <dbReference type="NCBI Taxonomy" id="116970"/>
    <lineage>
        <taxon>Eukaryota</taxon>
        <taxon>Fungi</taxon>
        <taxon>Dikarya</taxon>
        <taxon>Ascomycota</taxon>
        <taxon>Pezizomycotina</taxon>
        <taxon>Eurotiomycetes</taxon>
        <taxon>Eurotiomycetidae</taxon>
        <taxon>Eurotiales</taxon>
        <taxon>Aspergillaceae</taxon>
        <taxon>Penicillium</taxon>
    </lineage>
</organism>
<dbReference type="InterPro" id="IPR049166">
    <property type="entry name" value="GH39_cat"/>
</dbReference>
<proteinExistence type="inferred from homology"/>
<sequence>MFAQIIRVAAFAAPCLALYRRNASSPLTVDIDWNEVLIESKTTATLQSVANPPMLANSSTRANILDSLSLVAADYVRYVPWFPYPRLAVPEVEAPIINETHCITSWDFTYADQLLLDFLSSTPNVSHIINFSTTPDWMWVLDSPYSYPEDVNTIDWNYNNGTQLRDPTVKELSDYYRRLVSWYVNGGFTDECGAHHESGHHLDIEYWEILNESEAEHEIDIGLYNQIYDAVTAAIHEVSPKTQFIGLAMSTRNATRVQDFLDPANHKADTPLDWISYHFYSTPSNASTQSEAAQSFQMADSFLGEVEQIEKIRKQMSPSCRTTVDELGTMDPLGSTTIYPDYTIPDEYWVWSGGIYAYIFSKLAVLGIDAVGESQLSGYPGQYPSVSMVDYHTGLPTARLRVLQLIQQSLRLGDRLVQTSSDETQVHAQAFETTGGEKRILLVNKLDQVISVQASSFQGGTMEVVDVSSGGKPWRTETITGDTIQLSPYAVAILSES</sequence>
<evidence type="ECO:0000313" key="6">
    <source>
        <dbReference type="EMBL" id="KAJ5109503.1"/>
    </source>
</evidence>
<keyword evidence="3" id="KW-0326">Glycosidase</keyword>
<dbReference type="AlphaFoldDB" id="A0A9W9G006"/>
<accession>A0A9W9G006</accession>
<evidence type="ECO:0000256" key="2">
    <source>
        <dbReference type="ARBA" id="ARBA00022801"/>
    </source>
</evidence>
<reference evidence="6" key="1">
    <citation type="submission" date="2022-11" db="EMBL/GenBank/DDBJ databases">
        <authorList>
            <person name="Petersen C."/>
        </authorList>
    </citation>
    <scope>NUCLEOTIDE SEQUENCE</scope>
    <source>
        <strain evidence="6">IBT 30069</strain>
    </source>
</reference>
<protein>
    <submittedName>
        <fullName evidence="6">Uncharacterized protein</fullName>
    </submittedName>
</protein>
<dbReference type="InterPro" id="IPR017853">
    <property type="entry name" value="GH"/>
</dbReference>
<dbReference type="OrthoDB" id="1100386at2759"/>
<dbReference type="Gene3D" id="3.20.20.80">
    <property type="entry name" value="Glycosidases"/>
    <property type="match status" value="1"/>
</dbReference>
<feature type="domain" description="Glycosyl hydrolases family 39 N-terminal catalytic" evidence="4">
    <location>
        <begin position="208"/>
        <end position="318"/>
    </location>
</feature>
<comment type="similarity">
    <text evidence="1">Belongs to the glycosyl hydrolase 39 family.</text>
</comment>
<evidence type="ECO:0000259" key="5">
    <source>
        <dbReference type="Pfam" id="PF25839"/>
    </source>
</evidence>
<dbReference type="Pfam" id="PF01229">
    <property type="entry name" value="Glyco_hydro_39"/>
    <property type="match status" value="1"/>
</dbReference>
<dbReference type="EMBL" id="JAPQKH010000003">
    <property type="protein sequence ID" value="KAJ5109503.1"/>
    <property type="molecule type" value="Genomic_DNA"/>
</dbReference>
<dbReference type="SUPFAM" id="SSF51445">
    <property type="entry name" value="(Trans)glycosidases"/>
    <property type="match status" value="1"/>
</dbReference>